<evidence type="ECO:0000256" key="5">
    <source>
        <dbReference type="ARBA" id="ARBA00023002"/>
    </source>
</evidence>
<reference evidence="12" key="1">
    <citation type="submission" date="2020-10" db="EMBL/GenBank/DDBJ databases">
        <authorList>
            <person name="Gilroy R."/>
        </authorList>
    </citation>
    <scope>NUCLEOTIDE SEQUENCE</scope>
    <source>
        <strain evidence="12">C6-149</strain>
    </source>
</reference>
<comment type="function">
    <text evidence="8 10">The pyruvate dehydrogenase complex catalyzes the overall conversion of pyruvate to acetyl-CoA and CO(2). It contains multiple copies of three enzymatic components: pyruvate dehydrogenase (E1), dihydrolipoamide acetyltransferase (E2) and lipoamide dehydrogenase (E3).</text>
</comment>
<comment type="subunit">
    <text evidence="2 10">Heterodimer of an alpha and a beta chain.</text>
</comment>
<keyword evidence="7 10" id="KW-0670">Pyruvate</keyword>
<reference evidence="12" key="2">
    <citation type="journal article" date="2021" name="PeerJ">
        <title>Extensive microbial diversity within the chicken gut microbiome revealed by metagenomics and culture.</title>
        <authorList>
            <person name="Gilroy R."/>
            <person name="Ravi A."/>
            <person name="Getino M."/>
            <person name="Pursley I."/>
            <person name="Horton D.L."/>
            <person name="Alikhan N.F."/>
            <person name="Baker D."/>
            <person name="Gharbi K."/>
            <person name="Hall N."/>
            <person name="Watson M."/>
            <person name="Adriaenssens E.M."/>
            <person name="Foster-Nyarko E."/>
            <person name="Jarju S."/>
            <person name="Secka A."/>
            <person name="Antonio M."/>
            <person name="Oren A."/>
            <person name="Chaudhuri R.R."/>
            <person name="La Ragione R."/>
            <person name="Hildebrand F."/>
            <person name="Pallen M.J."/>
        </authorList>
    </citation>
    <scope>NUCLEOTIDE SEQUENCE</scope>
    <source>
        <strain evidence="12">C6-149</strain>
    </source>
</reference>
<evidence type="ECO:0000256" key="7">
    <source>
        <dbReference type="ARBA" id="ARBA00023317"/>
    </source>
</evidence>
<sequence length="374" mass="41956">MAKKSDPIVDFAEIREKLDNLGSNYRKPVQVIDKDGNIVNQAAFDSFTDEQLVDFMKKMVWERALHEQTITFSKQGRLGFYAPTSGEEASEMGSVSAFEPKDFLWPAYRDLPQLIQHGSTIEKGYLWSRGHVLGNLYDENYRNWMPQIIIGAQYVEAAGAALGLKKNGENNVAFVYTGDGGTSQGDTYEGLNFASAFQAPLVAFVQNNKYAISVPREKQTAATTLAQKAVAMGVPSVQVDGMDVLAVYLVAKAAREYAVNGNGPVLIETLTYRYGAHSSAGDDPKRYRTKEEEDEWHKVDPLIRLRKILIEKGLWSDEQESEYADQVKKECKEALKKADKEYKQTTIEQLQNTFEVPTPNIKEQIAELEAKESK</sequence>
<dbReference type="Proteomes" id="UP000823614">
    <property type="component" value="Unassembled WGS sequence"/>
</dbReference>
<dbReference type="InterPro" id="IPR001017">
    <property type="entry name" value="DH_E1"/>
</dbReference>
<dbReference type="CDD" id="cd02000">
    <property type="entry name" value="TPP_E1_PDC_ADC_BCADC"/>
    <property type="match status" value="1"/>
</dbReference>
<dbReference type="SUPFAM" id="SSF52518">
    <property type="entry name" value="Thiamin diphosphate-binding fold (THDP-binding)"/>
    <property type="match status" value="1"/>
</dbReference>
<proteinExistence type="predicted"/>
<gene>
    <name evidence="12" type="primary">pdhA</name>
    <name evidence="12" type="ORF">IAA89_05035</name>
</gene>
<evidence type="ECO:0000256" key="8">
    <source>
        <dbReference type="ARBA" id="ARBA00025211"/>
    </source>
</evidence>
<comment type="catalytic activity">
    <reaction evidence="9 10">
        <text>N(6)-[(R)-lipoyl]-L-lysyl-[protein] + pyruvate + H(+) = N(6)-[(R)-S(8)-acetyldihydrolipoyl]-L-lysyl-[protein] + CO2</text>
        <dbReference type="Rhea" id="RHEA:19189"/>
        <dbReference type="Rhea" id="RHEA-COMP:10474"/>
        <dbReference type="Rhea" id="RHEA-COMP:10478"/>
        <dbReference type="ChEBI" id="CHEBI:15361"/>
        <dbReference type="ChEBI" id="CHEBI:15378"/>
        <dbReference type="ChEBI" id="CHEBI:16526"/>
        <dbReference type="ChEBI" id="CHEBI:83099"/>
        <dbReference type="ChEBI" id="CHEBI:83111"/>
        <dbReference type="EC" id="1.2.4.1"/>
    </reaction>
</comment>
<name>A0A9D9E7G4_9LACO</name>
<evidence type="ECO:0000256" key="3">
    <source>
        <dbReference type="ARBA" id="ARBA00012281"/>
    </source>
</evidence>
<organism evidence="12 13">
    <name type="scientific">Candidatus Gallilactobacillus intestinavium</name>
    <dbReference type="NCBI Taxonomy" id="2840838"/>
    <lineage>
        <taxon>Bacteria</taxon>
        <taxon>Bacillati</taxon>
        <taxon>Bacillota</taxon>
        <taxon>Bacilli</taxon>
        <taxon>Lactobacillales</taxon>
        <taxon>Lactobacillaceae</taxon>
        <taxon>Lactobacillaceae incertae sedis</taxon>
        <taxon>Candidatus Gallilactobacillus</taxon>
    </lineage>
</organism>
<evidence type="ECO:0000256" key="4">
    <source>
        <dbReference type="ARBA" id="ARBA00014159"/>
    </source>
</evidence>
<evidence type="ECO:0000256" key="9">
    <source>
        <dbReference type="ARBA" id="ARBA00051231"/>
    </source>
</evidence>
<dbReference type="AlphaFoldDB" id="A0A9D9E7G4"/>
<evidence type="ECO:0000256" key="10">
    <source>
        <dbReference type="RuleBase" id="RU366007"/>
    </source>
</evidence>
<dbReference type="GO" id="GO:0004739">
    <property type="term" value="F:pyruvate dehydrogenase (acetyl-transferring) activity"/>
    <property type="evidence" value="ECO:0007669"/>
    <property type="project" value="UniProtKB-UniRule"/>
</dbReference>
<protein>
    <recommendedName>
        <fullName evidence="4 10">Pyruvate dehydrogenase E1 component subunit alpha</fullName>
        <ecNumber evidence="3 10">1.2.4.1</ecNumber>
    </recommendedName>
</protein>
<dbReference type="Pfam" id="PF00676">
    <property type="entry name" value="E1_dh"/>
    <property type="match status" value="1"/>
</dbReference>
<comment type="caution">
    <text evidence="12">The sequence shown here is derived from an EMBL/GenBank/DDBJ whole genome shotgun (WGS) entry which is preliminary data.</text>
</comment>
<dbReference type="EMBL" id="JADIMP010000083">
    <property type="protein sequence ID" value="MBO8441775.1"/>
    <property type="molecule type" value="Genomic_DNA"/>
</dbReference>
<dbReference type="InterPro" id="IPR029061">
    <property type="entry name" value="THDP-binding"/>
</dbReference>
<dbReference type="GO" id="GO:0009083">
    <property type="term" value="P:branched-chain amino acid catabolic process"/>
    <property type="evidence" value="ECO:0007669"/>
    <property type="project" value="TreeGrafter"/>
</dbReference>
<evidence type="ECO:0000256" key="1">
    <source>
        <dbReference type="ARBA" id="ARBA00001964"/>
    </source>
</evidence>
<dbReference type="PANTHER" id="PTHR43380:SF1">
    <property type="entry name" value="2-OXOISOVALERATE DEHYDROGENASE SUBUNIT ALPHA, MITOCHONDRIAL"/>
    <property type="match status" value="1"/>
</dbReference>
<evidence type="ECO:0000256" key="6">
    <source>
        <dbReference type="ARBA" id="ARBA00023052"/>
    </source>
</evidence>
<evidence type="ECO:0000313" key="13">
    <source>
        <dbReference type="Proteomes" id="UP000823614"/>
    </source>
</evidence>
<dbReference type="Gene3D" id="3.40.50.970">
    <property type="match status" value="1"/>
</dbReference>
<dbReference type="InterPro" id="IPR017596">
    <property type="entry name" value="PdhA/BkdA"/>
</dbReference>
<comment type="cofactor">
    <cofactor evidence="1 10">
        <name>thiamine diphosphate</name>
        <dbReference type="ChEBI" id="CHEBI:58937"/>
    </cofactor>
</comment>
<dbReference type="PANTHER" id="PTHR43380">
    <property type="entry name" value="2-OXOISOVALERATE DEHYDROGENASE SUBUNIT ALPHA, MITOCHONDRIAL"/>
    <property type="match status" value="1"/>
</dbReference>
<keyword evidence="6 10" id="KW-0786">Thiamine pyrophosphate</keyword>
<dbReference type="InterPro" id="IPR050771">
    <property type="entry name" value="Alpha-ketoacid_DH_E1_comp"/>
</dbReference>
<evidence type="ECO:0000313" key="12">
    <source>
        <dbReference type="EMBL" id="MBO8441775.1"/>
    </source>
</evidence>
<dbReference type="NCBIfam" id="TIGR03181">
    <property type="entry name" value="PDH_E1_alph_x"/>
    <property type="match status" value="1"/>
</dbReference>
<evidence type="ECO:0000259" key="11">
    <source>
        <dbReference type="Pfam" id="PF00676"/>
    </source>
</evidence>
<keyword evidence="5 10" id="KW-0560">Oxidoreductase</keyword>
<accession>A0A9D9E7G4</accession>
<evidence type="ECO:0000256" key="2">
    <source>
        <dbReference type="ARBA" id="ARBA00011870"/>
    </source>
</evidence>
<dbReference type="EC" id="1.2.4.1" evidence="3 10"/>
<feature type="domain" description="Dehydrogenase E1 component" evidence="11">
    <location>
        <begin position="56"/>
        <end position="344"/>
    </location>
</feature>